<dbReference type="InterPro" id="IPR029063">
    <property type="entry name" value="SAM-dependent_MTases_sf"/>
</dbReference>
<evidence type="ECO:0000256" key="4">
    <source>
        <dbReference type="ARBA" id="ARBA00038314"/>
    </source>
</evidence>
<dbReference type="Pfam" id="PF08242">
    <property type="entry name" value="Methyltransf_12"/>
    <property type="match status" value="1"/>
</dbReference>
<dbReference type="EMBL" id="JAWRVE010000015">
    <property type="protein sequence ID" value="KAL1876925.1"/>
    <property type="molecule type" value="Genomic_DNA"/>
</dbReference>
<dbReference type="Proteomes" id="UP001583177">
    <property type="component" value="Unassembled WGS sequence"/>
</dbReference>
<dbReference type="PANTHER" id="PTHR35897">
    <property type="entry name" value="METHYLTRANSFERASE AUSD"/>
    <property type="match status" value="1"/>
</dbReference>
<gene>
    <name evidence="6" type="ORF">Daus18300_002531</name>
</gene>
<evidence type="ECO:0000256" key="2">
    <source>
        <dbReference type="ARBA" id="ARBA00022679"/>
    </source>
</evidence>
<evidence type="ECO:0000313" key="7">
    <source>
        <dbReference type="Proteomes" id="UP001583177"/>
    </source>
</evidence>
<evidence type="ECO:0000313" key="6">
    <source>
        <dbReference type="EMBL" id="KAL1876925.1"/>
    </source>
</evidence>
<sequence>MNESITIFQPTVGCKDKTVGWYDKDFPGIEPEARELLEEYSHIAPDEVDQYVIAMRDKAWDIFPYPCIGQFRFVNLSLQKQPSYPRILEQLKSGARYLDIGCCIGQDLRKLVHDGAPGDNLHGAELQEGFIGLGYDFFRDEDSLKATLMQADAFDLGENTPLGKLVGTVDFIHIGMVLHLFSWEKQREFLENCVKLLKPESSGKLIIGQAVGDVDGLLRPGGKNFVHSDKTFKKMWAEISERTGLKFECRASIDEGLGIAEARRRWDGASTRRLSFEVERVG</sequence>
<accession>A0ABR3XLQ2</accession>
<keyword evidence="3" id="KW-0949">S-adenosyl-L-methionine</keyword>
<name>A0ABR3XLQ2_9PEZI</name>
<dbReference type="InterPro" id="IPR051654">
    <property type="entry name" value="Meroterpenoid_MTases"/>
</dbReference>
<comment type="similarity">
    <text evidence="4">Belongs to the class I-like SAM-binding methyltransferase superfamily.</text>
</comment>
<evidence type="ECO:0000259" key="5">
    <source>
        <dbReference type="Pfam" id="PF08242"/>
    </source>
</evidence>
<reference evidence="6 7" key="1">
    <citation type="journal article" date="2024" name="IMA Fungus">
        <title>IMA Genome - F19 : A genome assembly and annotation guide to empower mycologists, including annotated draft genome sequences of Ceratocystis pirilliformis, Diaporthe australafricana, Fusarium ophioides, Paecilomyces lecythidis, and Sporothrix stenoceras.</title>
        <authorList>
            <person name="Aylward J."/>
            <person name="Wilson A.M."/>
            <person name="Visagie C.M."/>
            <person name="Spraker J."/>
            <person name="Barnes I."/>
            <person name="Buitendag C."/>
            <person name="Ceriani C."/>
            <person name="Del Mar Angel L."/>
            <person name="du Plessis D."/>
            <person name="Fuchs T."/>
            <person name="Gasser K."/>
            <person name="Kramer D."/>
            <person name="Li W."/>
            <person name="Munsamy K."/>
            <person name="Piso A."/>
            <person name="Price J.L."/>
            <person name="Sonnekus B."/>
            <person name="Thomas C."/>
            <person name="van der Nest A."/>
            <person name="van Dijk A."/>
            <person name="van Heerden A."/>
            <person name="van Vuuren N."/>
            <person name="Yilmaz N."/>
            <person name="Duong T.A."/>
            <person name="van der Merwe N.A."/>
            <person name="Wingfield M.J."/>
            <person name="Wingfield B.D."/>
        </authorList>
    </citation>
    <scope>NUCLEOTIDE SEQUENCE [LARGE SCALE GENOMIC DNA]</scope>
    <source>
        <strain evidence="6 7">CMW 18300</strain>
    </source>
</reference>
<proteinExistence type="inferred from homology"/>
<comment type="pathway">
    <text evidence="1">Secondary metabolite biosynthesis.</text>
</comment>
<dbReference type="PANTHER" id="PTHR35897:SF1">
    <property type="entry name" value="METHYLTRANSFERASE AUSD"/>
    <property type="match status" value="1"/>
</dbReference>
<evidence type="ECO:0000256" key="1">
    <source>
        <dbReference type="ARBA" id="ARBA00005179"/>
    </source>
</evidence>
<dbReference type="Gene3D" id="3.40.50.150">
    <property type="entry name" value="Vaccinia Virus protein VP39"/>
    <property type="match status" value="1"/>
</dbReference>
<keyword evidence="2" id="KW-0808">Transferase</keyword>
<dbReference type="InterPro" id="IPR013217">
    <property type="entry name" value="Methyltransf_12"/>
</dbReference>
<comment type="caution">
    <text evidence="6">The sequence shown here is derived from an EMBL/GenBank/DDBJ whole genome shotgun (WGS) entry which is preliminary data.</text>
</comment>
<organism evidence="6 7">
    <name type="scientific">Diaporthe australafricana</name>
    <dbReference type="NCBI Taxonomy" id="127596"/>
    <lineage>
        <taxon>Eukaryota</taxon>
        <taxon>Fungi</taxon>
        <taxon>Dikarya</taxon>
        <taxon>Ascomycota</taxon>
        <taxon>Pezizomycotina</taxon>
        <taxon>Sordariomycetes</taxon>
        <taxon>Sordariomycetidae</taxon>
        <taxon>Diaporthales</taxon>
        <taxon>Diaporthaceae</taxon>
        <taxon>Diaporthe</taxon>
    </lineage>
</organism>
<keyword evidence="7" id="KW-1185">Reference proteome</keyword>
<dbReference type="SUPFAM" id="SSF53335">
    <property type="entry name" value="S-adenosyl-L-methionine-dependent methyltransferases"/>
    <property type="match status" value="1"/>
</dbReference>
<dbReference type="CDD" id="cd02440">
    <property type="entry name" value="AdoMet_MTases"/>
    <property type="match status" value="1"/>
</dbReference>
<feature type="domain" description="Methyltransferase type 12" evidence="5">
    <location>
        <begin position="98"/>
        <end position="200"/>
    </location>
</feature>
<protein>
    <recommendedName>
        <fullName evidence="5">Methyltransferase type 12 domain-containing protein</fullName>
    </recommendedName>
</protein>
<evidence type="ECO:0000256" key="3">
    <source>
        <dbReference type="ARBA" id="ARBA00022691"/>
    </source>
</evidence>